<dbReference type="InterPro" id="IPR003141">
    <property type="entry name" value="Pol/His_phosphatase_N"/>
</dbReference>
<proteinExistence type="predicted"/>
<dbReference type="GO" id="GO:0004534">
    <property type="term" value="F:5'-3' RNA exonuclease activity"/>
    <property type="evidence" value="ECO:0007669"/>
    <property type="project" value="TreeGrafter"/>
</dbReference>
<dbReference type="PANTHER" id="PTHR42924">
    <property type="entry name" value="EXONUCLEASE"/>
    <property type="match status" value="1"/>
</dbReference>
<dbReference type="InterPro" id="IPR016195">
    <property type="entry name" value="Pol/histidinol_Pase-like"/>
</dbReference>
<gene>
    <name evidence="2" type="ORF">IAA48_00315</name>
</gene>
<sequence>MSYLPCELHCHTVHSDGDFTPVSLQQAAAEDHLSLIALTDHNTYSGFDEIDENIIPVLRGIEWTTYFGHMLVLGVQEFVDWRDAVPDNIDEKMKAVHAAGGIVGIAHPYQMGSPVCTGGRWEFRVRDFRNVDYMEVWHEDFSPDNTENDRALQLYTRLLDEGHHIAAVYGKDWHRPITNGRHYGCTYLHFDNGLATPQGAVKAIRLGKTVASTGAKFIFRVHRFGKTYGLGSTIPHGNVTFSFFTDLHSREKNAGKEILEYKTIRIVTNGGRTVLETRCDTRHERLKIERGHWYRAELWGNVNGAKKILAVTSPVYCE</sequence>
<comment type="caution">
    <text evidence="2">The sequence shown here is derived from an EMBL/GenBank/DDBJ whole genome shotgun (WGS) entry which is preliminary data.</text>
</comment>
<reference evidence="2" key="1">
    <citation type="journal article" date="2021" name="PeerJ">
        <title>Extensive microbial diversity within the chicken gut microbiome revealed by metagenomics and culture.</title>
        <authorList>
            <person name="Gilroy R."/>
            <person name="Ravi A."/>
            <person name="Getino M."/>
            <person name="Pursley I."/>
            <person name="Horton D.L."/>
            <person name="Alikhan N.F."/>
            <person name="Baker D."/>
            <person name="Gharbi K."/>
            <person name="Hall N."/>
            <person name="Watson M."/>
            <person name="Adriaenssens E.M."/>
            <person name="Foster-Nyarko E."/>
            <person name="Jarju S."/>
            <person name="Secka A."/>
            <person name="Antonio M."/>
            <person name="Oren A."/>
            <person name="Chaudhuri R.R."/>
            <person name="La Ragione R."/>
            <person name="Hildebrand F."/>
            <person name="Pallen M.J."/>
        </authorList>
    </citation>
    <scope>NUCLEOTIDE SEQUENCE</scope>
    <source>
        <strain evidence="2">421</strain>
    </source>
</reference>
<dbReference type="Gene3D" id="3.20.20.140">
    <property type="entry name" value="Metal-dependent hydrolases"/>
    <property type="match status" value="1"/>
</dbReference>
<dbReference type="SMART" id="SM00481">
    <property type="entry name" value="POLIIIAc"/>
    <property type="match status" value="1"/>
</dbReference>
<dbReference type="PANTHER" id="PTHR42924:SF3">
    <property type="entry name" value="POLYMERASE_HISTIDINOL PHOSPHATASE N-TERMINAL DOMAIN-CONTAINING PROTEIN"/>
    <property type="match status" value="1"/>
</dbReference>
<protein>
    <submittedName>
        <fullName evidence="2">CehA/McbA family metallohydrolase</fullName>
    </submittedName>
</protein>
<name>A0A9D1RB77_9FIRM</name>
<accession>A0A9D1RB77</accession>
<dbReference type="AlphaFoldDB" id="A0A9D1RB77"/>
<evidence type="ECO:0000313" key="2">
    <source>
        <dbReference type="EMBL" id="HIW84918.1"/>
    </source>
</evidence>
<dbReference type="GO" id="GO:0035312">
    <property type="term" value="F:5'-3' DNA exonuclease activity"/>
    <property type="evidence" value="ECO:0007669"/>
    <property type="project" value="TreeGrafter"/>
</dbReference>
<reference evidence="2" key="2">
    <citation type="submission" date="2021-04" db="EMBL/GenBank/DDBJ databases">
        <authorList>
            <person name="Gilroy R."/>
        </authorList>
    </citation>
    <scope>NUCLEOTIDE SEQUENCE</scope>
    <source>
        <strain evidence="2">421</strain>
    </source>
</reference>
<evidence type="ECO:0000259" key="1">
    <source>
        <dbReference type="SMART" id="SM00481"/>
    </source>
</evidence>
<feature type="domain" description="Polymerase/histidinol phosphatase N-terminal" evidence="1">
    <location>
        <begin position="6"/>
        <end position="67"/>
    </location>
</feature>
<dbReference type="Proteomes" id="UP000824205">
    <property type="component" value="Unassembled WGS sequence"/>
</dbReference>
<dbReference type="EMBL" id="DXGE01000001">
    <property type="protein sequence ID" value="HIW84918.1"/>
    <property type="molecule type" value="Genomic_DNA"/>
</dbReference>
<dbReference type="InterPro" id="IPR052018">
    <property type="entry name" value="PHP_domain"/>
</dbReference>
<dbReference type="NCBIfam" id="NF038032">
    <property type="entry name" value="CehA_McbA_metalo"/>
    <property type="match status" value="1"/>
</dbReference>
<evidence type="ECO:0000313" key="3">
    <source>
        <dbReference type="Proteomes" id="UP000824205"/>
    </source>
</evidence>
<organism evidence="2 3">
    <name type="scientific">Candidatus Eubacterium faecipullorum</name>
    <dbReference type="NCBI Taxonomy" id="2838571"/>
    <lineage>
        <taxon>Bacteria</taxon>
        <taxon>Bacillati</taxon>
        <taxon>Bacillota</taxon>
        <taxon>Clostridia</taxon>
        <taxon>Eubacteriales</taxon>
        <taxon>Eubacteriaceae</taxon>
        <taxon>Eubacterium</taxon>
    </lineage>
</organism>
<dbReference type="SUPFAM" id="SSF89550">
    <property type="entry name" value="PHP domain-like"/>
    <property type="match status" value="1"/>
</dbReference>